<gene>
    <name evidence="2" type="ORF">EZS28_013729</name>
</gene>
<dbReference type="EMBL" id="SNRW01003120">
    <property type="protein sequence ID" value="KAA6390745.1"/>
    <property type="molecule type" value="Genomic_DNA"/>
</dbReference>
<feature type="region of interest" description="Disordered" evidence="1">
    <location>
        <begin position="253"/>
        <end position="277"/>
    </location>
</feature>
<sequence length="277" mass="32228">MDYDDESAYHIGDSVKHPLLRKTLLARAKVNATKGVKPGMTFGRPGNPKEHGVKGSLQWQEYPGTAPNQYQRNFRMLNKESAKIGVTTARGTYEFRKDNDYRLTPKVKQFISHNPGVYDREFTYGIISDPNKDMNKVMQHDYGKEWFEKRVAVDERQRERAQSAAAISQRPTVAKTIQYKKRGGLGTATFRAIQESGPALEEKDHKQAAASFRMRQFFDAPKRVDDRWDREPNRLPREYTRWDYPDYYTQREIQRKQGVPDSRYGDQYGGQQYNDGQ</sequence>
<dbReference type="AlphaFoldDB" id="A0A5J4W7R6"/>
<protein>
    <recommendedName>
        <fullName evidence="4">Flagellar associated protein</fullName>
    </recommendedName>
</protein>
<dbReference type="PANTHER" id="PTHR28617">
    <property type="entry name" value="CILIA- AND FLAGELLA-ASSOCIATED PROTEIN 77"/>
    <property type="match status" value="1"/>
</dbReference>
<dbReference type="Proteomes" id="UP000324800">
    <property type="component" value="Unassembled WGS sequence"/>
</dbReference>
<evidence type="ECO:0000313" key="3">
    <source>
        <dbReference type="Proteomes" id="UP000324800"/>
    </source>
</evidence>
<evidence type="ECO:0000256" key="1">
    <source>
        <dbReference type="SAM" id="MobiDB-lite"/>
    </source>
</evidence>
<feature type="compositionally biased region" description="Low complexity" evidence="1">
    <location>
        <begin position="265"/>
        <end position="277"/>
    </location>
</feature>
<dbReference type="InterPro" id="IPR029147">
    <property type="entry name" value="CFAP77"/>
</dbReference>
<evidence type="ECO:0000313" key="2">
    <source>
        <dbReference type="EMBL" id="KAA6390745.1"/>
    </source>
</evidence>
<organism evidence="2 3">
    <name type="scientific">Streblomastix strix</name>
    <dbReference type="NCBI Taxonomy" id="222440"/>
    <lineage>
        <taxon>Eukaryota</taxon>
        <taxon>Metamonada</taxon>
        <taxon>Preaxostyla</taxon>
        <taxon>Oxymonadida</taxon>
        <taxon>Streblomastigidae</taxon>
        <taxon>Streblomastix</taxon>
    </lineage>
</organism>
<dbReference type="PANTHER" id="PTHR28617:SF1">
    <property type="entry name" value="CILIA- AND FLAGELLA-ASSOCIATED PROTEIN 77"/>
    <property type="match status" value="1"/>
</dbReference>
<evidence type="ECO:0008006" key="4">
    <source>
        <dbReference type="Google" id="ProtNLM"/>
    </source>
</evidence>
<comment type="caution">
    <text evidence="2">The sequence shown here is derived from an EMBL/GenBank/DDBJ whole genome shotgun (WGS) entry which is preliminary data.</text>
</comment>
<dbReference type="Pfam" id="PF14825">
    <property type="entry name" value="CFAP77"/>
    <property type="match status" value="1"/>
</dbReference>
<name>A0A5J4W7R6_9EUKA</name>
<accession>A0A5J4W7R6</accession>
<proteinExistence type="predicted"/>
<reference evidence="2 3" key="1">
    <citation type="submission" date="2019-03" db="EMBL/GenBank/DDBJ databases">
        <title>Single cell metagenomics reveals metabolic interactions within the superorganism composed of flagellate Streblomastix strix and complex community of Bacteroidetes bacteria on its surface.</title>
        <authorList>
            <person name="Treitli S.C."/>
            <person name="Kolisko M."/>
            <person name="Husnik F."/>
            <person name="Keeling P."/>
            <person name="Hampl V."/>
        </authorList>
    </citation>
    <scope>NUCLEOTIDE SEQUENCE [LARGE SCALE GENOMIC DNA]</scope>
    <source>
        <strain evidence="2">ST1C</strain>
    </source>
</reference>